<name>A0A162SPP1_9CLOT</name>
<protein>
    <submittedName>
        <fullName evidence="6">3',5'-cyclic adenosine monophosphate phosphodiesterase CpdA</fullName>
        <ecNumber evidence="6">3.1.4.17</ecNumber>
    </submittedName>
</protein>
<dbReference type="AlphaFoldDB" id="A0A162SPP1"/>
<accession>A0A162SPP1</accession>
<evidence type="ECO:0000313" key="6">
    <source>
        <dbReference type="EMBL" id="KZL91704.1"/>
    </source>
</evidence>
<evidence type="ECO:0000256" key="3">
    <source>
        <dbReference type="ARBA" id="ARBA00023004"/>
    </source>
</evidence>
<keyword evidence="2 6" id="KW-0378">Hydrolase</keyword>
<evidence type="ECO:0000313" key="7">
    <source>
        <dbReference type="Proteomes" id="UP000076603"/>
    </source>
</evidence>
<organism evidence="6 7">
    <name type="scientific">Clostridium magnum DSM 2767</name>
    <dbReference type="NCBI Taxonomy" id="1121326"/>
    <lineage>
        <taxon>Bacteria</taxon>
        <taxon>Bacillati</taxon>
        <taxon>Bacillota</taxon>
        <taxon>Clostridia</taxon>
        <taxon>Eubacteriales</taxon>
        <taxon>Clostridiaceae</taxon>
        <taxon>Clostridium</taxon>
    </lineage>
</organism>
<dbReference type="RefSeq" id="WP_066624838.1">
    <property type="nucleotide sequence ID" value="NZ_FQXL01000060.1"/>
</dbReference>
<dbReference type="PANTHER" id="PTHR42988:SF2">
    <property type="entry name" value="CYCLIC NUCLEOTIDE PHOSPHODIESTERASE CBUA0032-RELATED"/>
    <property type="match status" value="1"/>
</dbReference>
<dbReference type="Proteomes" id="UP000076603">
    <property type="component" value="Unassembled WGS sequence"/>
</dbReference>
<dbReference type="PANTHER" id="PTHR42988">
    <property type="entry name" value="PHOSPHOHYDROLASE"/>
    <property type="match status" value="1"/>
</dbReference>
<reference evidence="6 7" key="1">
    <citation type="submission" date="2016-04" db="EMBL/GenBank/DDBJ databases">
        <title>Genome sequence of Clostridium magnum DSM 2767.</title>
        <authorList>
            <person name="Poehlein A."/>
            <person name="Uhlig R."/>
            <person name="Fischer R."/>
            <person name="Bahl H."/>
            <person name="Daniel R."/>
        </authorList>
    </citation>
    <scope>NUCLEOTIDE SEQUENCE [LARGE SCALE GENOMIC DNA]</scope>
    <source>
        <strain evidence="6 7">DSM 2767</strain>
    </source>
</reference>
<dbReference type="GO" id="GO:0046872">
    <property type="term" value="F:metal ion binding"/>
    <property type="evidence" value="ECO:0007669"/>
    <property type="project" value="UniProtKB-KW"/>
</dbReference>
<dbReference type="InterPro" id="IPR050884">
    <property type="entry name" value="CNP_phosphodiesterase-III"/>
</dbReference>
<evidence type="ECO:0000256" key="4">
    <source>
        <dbReference type="ARBA" id="ARBA00025742"/>
    </source>
</evidence>
<dbReference type="Pfam" id="PF00149">
    <property type="entry name" value="Metallophos"/>
    <property type="match status" value="1"/>
</dbReference>
<gene>
    <name evidence="6" type="primary">cpdA_3</name>
    <name evidence="6" type="ORF">CLMAG_34630</name>
</gene>
<dbReference type="InterPro" id="IPR029052">
    <property type="entry name" value="Metallo-depent_PP-like"/>
</dbReference>
<evidence type="ECO:0000259" key="5">
    <source>
        <dbReference type="Pfam" id="PF00149"/>
    </source>
</evidence>
<comment type="similarity">
    <text evidence="4">Belongs to the cyclic nucleotide phosphodiesterase class-III family.</text>
</comment>
<dbReference type="EC" id="3.1.4.17" evidence="6"/>
<dbReference type="GO" id="GO:0004114">
    <property type="term" value="F:3',5'-cyclic-nucleotide phosphodiesterase activity"/>
    <property type="evidence" value="ECO:0007669"/>
    <property type="project" value="UniProtKB-EC"/>
</dbReference>
<comment type="caution">
    <text evidence="6">The sequence shown here is derived from an EMBL/GenBank/DDBJ whole genome shotgun (WGS) entry which is preliminary data.</text>
</comment>
<proteinExistence type="inferred from homology"/>
<keyword evidence="1" id="KW-0479">Metal-binding</keyword>
<dbReference type="STRING" id="1121326.CLMAG_34630"/>
<keyword evidence="3" id="KW-0408">Iron</keyword>
<evidence type="ECO:0000256" key="1">
    <source>
        <dbReference type="ARBA" id="ARBA00022723"/>
    </source>
</evidence>
<feature type="domain" description="Calcineurin-like phosphoesterase" evidence="5">
    <location>
        <begin position="8"/>
        <end position="236"/>
    </location>
</feature>
<evidence type="ECO:0000256" key="2">
    <source>
        <dbReference type="ARBA" id="ARBA00022801"/>
    </source>
</evidence>
<dbReference type="OrthoDB" id="115870at2"/>
<dbReference type="Gene3D" id="3.60.21.10">
    <property type="match status" value="1"/>
</dbReference>
<dbReference type="CDD" id="cd00838">
    <property type="entry name" value="MPP_superfamily"/>
    <property type="match status" value="1"/>
</dbReference>
<dbReference type="EMBL" id="LWAE01000003">
    <property type="protein sequence ID" value="KZL91704.1"/>
    <property type="molecule type" value="Genomic_DNA"/>
</dbReference>
<dbReference type="SUPFAM" id="SSF56300">
    <property type="entry name" value="Metallo-dependent phosphatases"/>
    <property type="match status" value="1"/>
</dbReference>
<sequence length="468" mass="55403">MESSKIRWIHLSDIHYSYQSYDTLAMKNKLYEYLDEITSNEKYDFLIITGDICYRFGKMDEQMIEKLSSICKIDCKNIYMVPGNHDIKRGSLRGAILDLIKKQNNVRDIYVSSLDKEFYSELVKGQNKFWKYHEKHLCSGKYDFKKVHSIIEKENYNIICMNTCFFSGQDGEEGNLVLGLRNHLEVLGELDKNTNKVNIAIGHHGIDCFHEEERDSIIYNFIDSGVDMYLCGHVHNGNYKFYNNDLTELPVLTSGSLMLDGYAKATFITGEIELKTKECVVKYHSWINDIQKWDIDNTIGRRLKNQRLTFDLSRFKKKDEFAIEVSEDEFQEFIIEFIEKSTFYKANEYTNIAKDVYDKFSNMLCLPTTVSKFDELSKYFYIIDGILLTNELFNEKRLIIDNLITDEYRNCFYTYNDGDKIIDFIVNSIYNQYKDILNYSKMKFKFFIKILVYWMINFCSIFNEKKVI</sequence>
<dbReference type="InterPro" id="IPR004843">
    <property type="entry name" value="Calcineurin-like_PHP"/>
</dbReference>
<keyword evidence="7" id="KW-1185">Reference proteome</keyword>
<dbReference type="PATRIC" id="fig|1121326.3.peg.3503"/>